<dbReference type="PANTHER" id="PTHR30313:SF2">
    <property type="entry name" value="DNA PRIMASE"/>
    <property type="match status" value="1"/>
</dbReference>
<evidence type="ECO:0000259" key="13">
    <source>
        <dbReference type="SMART" id="SM00400"/>
    </source>
</evidence>
<keyword evidence="6" id="KW-0235">DNA replication</keyword>
<gene>
    <name evidence="14" type="ORF">TMUPMC115_1963</name>
</gene>
<keyword evidence="2" id="KW-0240">DNA-directed RNA polymerase</keyword>
<dbReference type="AlphaFoldDB" id="A0A091C2R4"/>
<protein>
    <submittedName>
        <fullName evidence="14">DNA primase</fullName>
        <ecNumber evidence="14">2.7.7.-</ecNumber>
    </submittedName>
</protein>
<dbReference type="PANTHER" id="PTHR30313">
    <property type="entry name" value="DNA PRIMASE"/>
    <property type="match status" value="1"/>
</dbReference>
<sequence>MAKIPQQVIDDIRDKTNIVDVIGQYVQLKKSGSKNYAGLCPFHNEKTPSFSVAEDKQFYYCFGCGRGGNSFFLCSRD</sequence>
<dbReference type="InterPro" id="IPR050219">
    <property type="entry name" value="DnaG_primase"/>
</dbReference>
<evidence type="ECO:0000313" key="14">
    <source>
        <dbReference type="EMBL" id="KFN90352.1"/>
    </source>
</evidence>
<dbReference type="SMART" id="SM00400">
    <property type="entry name" value="ZnF_CHCC"/>
    <property type="match status" value="1"/>
</dbReference>
<evidence type="ECO:0000256" key="4">
    <source>
        <dbReference type="ARBA" id="ARBA00022679"/>
    </source>
</evidence>
<dbReference type="SUPFAM" id="SSF57783">
    <property type="entry name" value="Zinc beta-ribbon"/>
    <property type="match status" value="1"/>
</dbReference>
<evidence type="ECO:0000256" key="7">
    <source>
        <dbReference type="ARBA" id="ARBA00022723"/>
    </source>
</evidence>
<organism evidence="14 15">
    <name type="scientific">Tetragenococcus muriaticus PMC-11-5</name>
    <dbReference type="NCBI Taxonomy" id="1302649"/>
    <lineage>
        <taxon>Bacteria</taxon>
        <taxon>Bacillati</taxon>
        <taxon>Bacillota</taxon>
        <taxon>Bacilli</taxon>
        <taxon>Lactobacillales</taxon>
        <taxon>Enterococcaceae</taxon>
        <taxon>Tetragenococcus</taxon>
    </lineage>
</organism>
<reference evidence="14 15" key="1">
    <citation type="submission" date="2014-08" db="EMBL/GenBank/DDBJ databases">
        <title>Genome sequence of Tetragenococcus muriaticus.</title>
        <authorList>
            <person name="Chuea-nongthon C."/>
            <person name="Rodtong S."/>
            <person name="Yongsawatdigul J."/>
            <person name="Steele J.L."/>
            <person name="Liu X.-y."/>
            <person name="Speers J."/>
            <person name="Glasner J.D."/>
            <person name="Neeno-Eckwall E.C."/>
        </authorList>
    </citation>
    <scope>NUCLEOTIDE SEQUENCE [LARGE SCALE GENOMIC DNA]</scope>
    <source>
        <strain evidence="14 15">PMC-11-5</strain>
    </source>
</reference>
<evidence type="ECO:0000256" key="8">
    <source>
        <dbReference type="ARBA" id="ARBA00022771"/>
    </source>
</evidence>
<keyword evidence="9" id="KW-0862">Zinc</keyword>
<keyword evidence="7" id="KW-0479">Metal-binding</keyword>
<evidence type="ECO:0000313" key="15">
    <source>
        <dbReference type="Proteomes" id="UP000029380"/>
    </source>
</evidence>
<keyword evidence="11" id="KW-0238">DNA-binding</keyword>
<accession>A0A091C2R4</accession>
<dbReference type="GO" id="GO:0008270">
    <property type="term" value="F:zinc ion binding"/>
    <property type="evidence" value="ECO:0007669"/>
    <property type="project" value="UniProtKB-KW"/>
</dbReference>
<dbReference type="GO" id="GO:0003677">
    <property type="term" value="F:DNA binding"/>
    <property type="evidence" value="ECO:0007669"/>
    <property type="project" value="UniProtKB-KW"/>
</dbReference>
<dbReference type="FunFam" id="3.90.580.10:FF:000001">
    <property type="entry name" value="DNA primase"/>
    <property type="match status" value="1"/>
</dbReference>
<evidence type="ECO:0000256" key="12">
    <source>
        <dbReference type="ARBA" id="ARBA00023163"/>
    </source>
</evidence>
<dbReference type="InterPro" id="IPR002694">
    <property type="entry name" value="Znf_CHC2"/>
</dbReference>
<evidence type="ECO:0000256" key="3">
    <source>
        <dbReference type="ARBA" id="ARBA00022515"/>
    </source>
</evidence>
<keyword evidence="12" id="KW-0804">Transcription</keyword>
<keyword evidence="5 14" id="KW-0548">Nucleotidyltransferase</keyword>
<evidence type="ECO:0000256" key="11">
    <source>
        <dbReference type="ARBA" id="ARBA00023125"/>
    </source>
</evidence>
<dbReference type="GO" id="GO:0003899">
    <property type="term" value="F:DNA-directed RNA polymerase activity"/>
    <property type="evidence" value="ECO:0007669"/>
    <property type="project" value="InterPro"/>
</dbReference>
<keyword evidence="10" id="KW-0460">Magnesium</keyword>
<keyword evidence="8" id="KW-0863">Zinc-finger</keyword>
<dbReference type="GO" id="GO:1990077">
    <property type="term" value="C:primosome complex"/>
    <property type="evidence" value="ECO:0007669"/>
    <property type="project" value="UniProtKB-KW"/>
</dbReference>
<dbReference type="EC" id="2.7.7.-" evidence="14"/>
<dbReference type="InterPro" id="IPR036977">
    <property type="entry name" value="DNA_primase_Znf_CHC2"/>
</dbReference>
<evidence type="ECO:0000256" key="10">
    <source>
        <dbReference type="ARBA" id="ARBA00022842"/>
    </source>
</evidence>
<keyword evidence="3" id="KW-0639">Primosome</keyword>
<evidence type="ECO:0000256" key="1">
    <source>
        <dbReference type="ARBA" id="ARBA00001947"/>
    </source>
</evidence>
<dbReference type="Proteomes" id="UP000029380">
    <property type="component" value="Unassembled WGS sequence"/>
</dbReference>
<comment type="caution">
    <text evidence="14">The sequence shown here is derived from an EMBL/GenBank/DDBJ whole genome shotgun (WGS) entry which is preliminary data.</text>
</comment>
<dbReference type="GO" id="GO:0000428">
    <property type="term" value="C:DNA-directed RNA polymerase complex"/>
    <property type="evidence" value="ECO:0007669"/>
    <property type="project" value="UniProtKB-KW"/>
</dbReference>
<dbReference type="Pfam" id="PF01807">
    <property type="entry name" value="Zn_ribbon_DnaG"/>
    <property type="match status" value="1"/>
</dbReference>
<feature type="domain" description="Zinc finger CHC2-type" evidence="13">
    <location>
        <begin position="36"/>
        <end position="74"/>
    </location>
</feature>
<dbReference type="GO" id="GO:0006269">
    <property type="term" value="P:DNA replication, synthesis of primer"/>
    <property type="evidence" value="ECO:0007669"/>
    <property type="project" value="UniProtKB-KW"/>
</dbReference>
<name>A0A091C2R4_9ENTE</name>
<dbReference type="GO" id="GO:0005737">
    <property type="term" value="C:cytoplasm"/>
    <property type="evidence" value="ECO:0007669"/>
    <property type="project" value="TreeGrafter"/>
</dbReference>
<keyword evidence="4 14" id="KW-0808">Transferase</keyword>
<evidence type="ECO:0000256" key="9">
    <source>
        <dbReference type="ARBA" id="ARBA00022833"/>
    </source>
</evidence>
<dbReference type="Gene3D" id="3.90.580.10">
    <property type="entry name" value="Zinc finger, CHC2-type domain"/>
    <property type="match status" value="1"/>
</dbReference>
<dbReference type="PATRIC" id="fig|1302649.3.peg.1965"/>
<evidence type="ECO:0000256" key="6">
    <source>
        <dbReference type="ARBA" id="ARBA00022705"/>
    </source>
</evidence>
<evidence type="ECO:0000256" key="5">
    <source>
        <dbReference type="ARBA" id="ARBA00022695"/>
    </source>
</evidence>
<proteinExistence type="predicted"/>
<comment type="cofactor">
    <cofactor evidence="1">
        <name>Zn(2+)</name>
        <dbReference type="ChEBI" id="CHEBI:29105"/>
    </cofactor>
</comment>
<evidence type="ECO:0000256" key="2">
    <source>
        <dbReference type="ARBA" id="ARBA00022478"/>
    </source>
</evidence>
<dbReference type="EMBL" id="JPVU01000214">
    <property type="protein sequence ID" value="KFN90352.1"/>
    <property type="molecule type" value="Genomic_DNA"/>
</dbReference>